<feature type="non-terminal residue" evidence="1">
    <location>
        <position position="1"/>
    </location>
</feature>
<name>A0A4Y2P573_ARAVE</name>
<protein>
    <submittedName>
        <fullName evidence="1">Uncharacterized protein</fullName>
    </submittedName>
</protein>
<keyword evidence="2" id="KW-1185">Reference proteome</keyword>
<dbReference type="Proteomes" id="UP000499080">
    <property type="component" value="Unassembled WGS sequence"/>
</dbReference>
<dbReference type="AlphaFoldDB" id="A0A4Y2P573"/>
<evidence type="ECO:0000313" key="1">
    <source>
        <dbReference type="EMBL" id="GBN47065.1"/>
    </source>
</evidence>
<dbReference type="EMBL" id="BGPR01213481">
    <property type="protein sequence ID" value="GBN47065.1"/>
    <property type="molecule type" value="Genomic_DNA"/>
</dbReference>
<accession>A0A4Y2P573</accession>
<sequence>GVVKELKETTKLRICYDASSSANNEMSLNNRLDCCPHLNPDLLKIILKFRFYPIESCADIQGEFLEVGIVEEERKFLQTLWGEEGGTNLTLDDHAVRILRTQRLPFLYKMTFSVLNELYANDLIRSDYSLEETALISKEATSILSEASVNMRQWTTNSSSLFEMWRETDLECRQSSSDSDIPLKDLELIWDNKRDTLKVAFNLLQHLSDKIPTKGVALSACVVPCDPLDHTFHSSHQAIDSKTVGKWFYLG</sequence>
<proteinExistence type="predicted"/>
<dbReference type="PANTHER" id="PTHR47331">
    <property type="entry name" value="PHD-TYPE DOMAIN-CONTAINING PROTEIN"/>
    <property type="match status" value="1"/>
</dbReference>
<evidence type="ECO:0000313" key="2">
    <source>
        <dbReference type="Proteomes" id="UP000499080"/>
    </source>
</evidence>
<gene>
    <name evidence="1" type="ORF">AVEN_22185_1</name>
</gene>
<comment type="caution">
    <text evidence="1">The sequence shown here is derived from an EMBL/GenBank/DDBJ whole genome shotgun (WGS) entry which is preliminary data.</text>
</comment>
<reference evidence="1 2" key="1">
    <citation type="journal article" date="2019" name="Sci. Rep.">
        <title>Orb-weaving spider Araneus ventricosus genome elucidates the spidroin gene catalogue.</title>
        <authorList>
            <person name="Kono N."/>
            <person name="Nakamura H."/>
            <person name="Ohtoshi R."/>
            <person name="Moran D.A.P."/>
            <person name="Shinohara A."/>
            <person name="Yoshida Y."/>
            <person name="Fujiwara M."/>
            <person name="Mori M."/>
            <person name="Tomita M."/>
            <person name="Arakawa K."/>
        </authorList>
    </citation>
    <scope>NUCLEOTIDE SEQUENCE [LARGE SCALE GENOMIC DNA]</scope>
</reference>
<organism evidence="1 2">
    <name type="scientific">Araneus ventricosus</name>
    <name type="common">Orbweaver spider</name>
    <name type="synonym">Epeira ventricosa</name>
    <dbReference type="NCBI Taxonomy" id="182803"/>
    <lineage>
        <taxon>Eukaryota</taxon>
        <taxon>Metazoa</taxon>
        <taxon>Ecdysozoa</taxon>
        <taxon>Arthropoda</taxon>
        <taxon>Chelicerata</taxon>
        <taxon>Arachnida</taxon>
        <taxon>Araneae</taxon>
        <taxon>Araneomorphae</taxon>
        <taxon>Entelegynae</taxon>
        <taxon>Araneoidea</taxon>
        <taxon>Araneidae</taxon>
        <taxon>Araneus</taxon>
    </lineage>
</organism>